<dbReference type="RefSeq" id="WP_121217474.1">
    <property type="nucleotide sequence ID" value="NZ_RBIG01000001.1"/>
</dbReference>
<dbReference type="EMBL" id="RBIG01000001">
    <property type="protein sequence ID" value="RKQ72852.1"/>
    <property type="molecule type" value="Genomic_DNA"/>
</dbReference>
<evidence type="ECO:0000313" key="1">
    <source>
        <dbReference type="EMBL" id="RKQ72852.1"/>
    </source>
</evidence>
<reference evidence="1 2" key="1">
    <citation type="submission" date="2018-10" db="EMBL/GenBank/DDBJ databases">
        <title>Comparative analysis of microorganisms from saline springs in Andes Mountain Range, Colombia.</title>
        <authorList>
            <person name="Rubin E."/>
        </authorList>
    </citation>
    <scope>NUCLEOTIDE SEQUENCE [LARGE SCALE GENOMIC DNA]</scope>
    <source>
        <strain evidence="1 2">USBA 36</strain>
    </source>
</reference>
<dbReference type="Pfam" id="PF14196">
    <property type="entry name" value="ATC_hydrolase"/>
    <property type="match status" value="1"/>
</dbReference>
<accession>A0A420WPK6</accession>
<sequence>MTESRPKLTILEQRRIEAGIVKPIYETLERELGREKAQELLGKAIRQAARDSGREFAAEEKGGTSLESFAVLFERWKEGGAYDFELLEQSAEKFDFNIRRCAYAEMYHEMGLGHIGHLLSCQRDGALCEGYDPKIEMTRTQTVMQGASHCDFRFRYRKD</sequence>
<keyword evidence="1" id="KW-0378">Hydrolase</keyword>
<gene>
    <name evidence="1" type="ORF">BCL74_0622</name>
</gene>
<dbReference type="InterPro" id="IPR026002">
    <property type="entry name" value="ATC_hydrolase-like"/>
</dbReference>
<dbReference type="OrthoDB" id="9805176at2"/>
<proteinExistence type="predicted"/>
<comment type="caution">
    <text evidence="1">The sequence shown here is derived from an EMBL/GenBank/DDBJ whole genome shotgun (WGS) entry which is preliminary data.</text>
</comment>
<organism evidence="1 2">
    <name type="scientific">Oceanibaculum indicum</name>
    <dbReference type="NCBI Taxonomy" id="526216"/>
    <lineage>
        <taxon>Bacteria</taxon>
        <taxon>Pseudomonadati</taxon>
        <taxon>Pseudomonadota</taxon>
        <taxon>Alphaproteobacteria</taxon>
        <taxon>Rhodospirillales</taxon>
        <taxon>Oceanibaculaceae</taxon>
        <taxon>Oceanibaculum</taxon>
    </lineage>
</organism>
<protein>
    <submittedName>
        <fullName evidence="1">L-2-amino-thiazoline-4-carboxylic acid hydrolase-like protein</fullName>
    </submittedName>
</protein>
<dbReference type="AlphaFoldDB" id="A0A420WPK6"/>
<dbReference type="GO" id="GO:0016787">
    <property type="term" value="F:hydrolase activity"/>
    <property type="evidence" value="ECO:0007669"/>
    <property type="project" value="UniProtKB-KW"/>
</dbReference>
<evidence type="ECO:0000313" key="2">
    <source>
        <dbReference type="Proteomes" id="UP000277424"/>
    </source>
</evidence>
<name>A0A420WPK6_9PROT</name>
<dbReference type="Proteomes" id="UP000277424">
    <property type="component" value="Unassembled WGS sequence"/>
</dbReference>